<dbReference type="GO" id="GO:0005524">
    <property type="term" value="F:ATP binding"/>
    <property type="evidence" value="ECO:0007669"/>
    <property type="project" value="InterPro"/>
</dbReference>
<dbReference type="InterPro" id="IPR045427">
    <property type="entry name" value="MoxR"/>
</dbReference>
<protein>
    <submittedName>
        <fullName evidence="3">AAA family ATPase</fullName>
    </submittedName>
</protein>
<dbReference type="RefSeq" id="WP_264901019.1">
    <property type="nucleotide sequence ID" value="NZ_JAPDVH010000001.1"/>
</dbReference>
<organism evidence="3 4">
    <name type="scientific">Segatella copri</name>
    <dbReference type="NCBI Taxonomy" id="165179"/>
    <lineage>
        <taxon>Bacteria</taxon>
        <taxon>Pseudomonadati</taxon>
        <taxon>Bacteroidota</taxon>
        <taxon>Bacteroidia</taxon>
        <taxon>Bacteroidales</taxon>
        <taxon>Prevotellaceae</taxon>
        <taxon>Segatella</taxon>
    </lineage>
</organism>
<sequence>MLERFKQLLGEMNRGIYEKETEISLSLLAALAGESIILLGPPGVAKSMVARQLKTAFREAQSFEYLMSRFSTPDEIFGPVSIQKLKTSDTYERAVEGYLPTADVVFLDEIWKAGPAIQNTLLTVINEKIFRNGNREMHLPLKLLVAASNELPAKGEGLEALWDRFVIRIESRPIKLEKNFRAMLLEVKSEEQRASEVKSEERGVKEQSSAAEGKANSNAITAEEYAGWTERIDKIGVKIEVLDAISAIRKSLRAVNVDEAAERRNIYVSDRRWKNIVRLLRTSAFMQDREEVDICDLLPIYHCLWQEPEERDAIRNIVIRALFSPFADKLVEMKNALAEDIKYHRVRRNPEDGRDYEGEIETLSDGLSSLEKQLGENLFASADDKAEISAYLRDFYKELAFTRQDTMKLYEV</sequence>
<dbReference type="InterPro" id="IPR003593">
    <property type="entry name" value="AAA+_ATPase"/>
</dbReference>
<dbReference type="Gene3D" id="3.40.50.300">
    <property type="entry name" value="P-loop containing nucleotide triphosphate hydrolases"/>
    <property type="match status" value="1"/>
</dbReference>
<dbReference type="Proteomes" id="UP001209168">
    <property type="component" value="Unassembled WGS sequence"/>
</dbReference>
<dbReference type="InterPro" id="IPR001270">
    <property type="entry name" value="ClpA/B"/>
</dbReference>
<dbReference type="CDD" id="cd00009">
    <property type="entry name" value="AAA"/>
    <property type="match status" value="1"/>
</dbReference>
<evidence type="ECO:0000313" key="3">
    <source>
        <dbReference type="EMBL" id="MCW4155666.1"/>
    </source>
</evidence>
<dbReference type="Pfam" id="PF20030">
    <property type="entry name" value="bpMoxR"/>
    <property type="match status" value="1"/>
</dbReference>
<proteinExistence type="predicted"/>
<dbReference type="PRINTS" id="PR00300">
    <property type="entry name" value="CLPPROTEASEA"/>
</dbReference>
<dbReference type="Pfam" id="PF17868">
    <property type="entry name" value="AAA_lid_8"/>
    <property type="match status" value="1"/>
</dbReference>
<dbReference type="InterPro" id="IPR027417">
    <property type="entry name" value="P-loop_NTPase"/>
</dbReference>
<feature type="compositionally biased region" description="Polar residues" evidence="1">
    <location>
        <begin position="206"/>
        <end position="216"/>
    </location>
</feature>
<evidence type="ECO:0000313" key="4">
    <source>
        <dbReference type="Proteomes" id="UP001209168"/>
    </source>
</evidence>
<evidence type="ECO:0000256" key="1">
    <source>
        <dbReference type="SAM" id="MobiDB-lite"/>
    </source>
</evidence>
<dbReference type="EMBL" id="JAPDVH010000001">
    <property type="protein sequence ID" value="MCW4155666.1"/>
    <property type="molecule type" value="Genomic_DNA"/>
</dbReference>
<dbReference type="InterPro" id="IPR041538">
    <property type="entry name" value="RavA-like_AAA_lid"/>
</dbReference>
<dbReference type="PANTHER" id="PTHR32204">
    <property type="entry name" value="ATPASE RAVA"/>
    <property type="match status" value="1"/>
</dbReference>
<dbReference type="SUPFAM" id="SSF52540">
    <property type="entry name" value="P-loop containing nucleoside triphosphate hydrolases"/>
    <property type="match status" value="1"/>
</dbReference>
<evidence type="ECO:0000259" key="2">
    <source>
        <dbReference type="SMART" id="SM00382"/>
    </source>
</evidence>
<dbReference type="PANTHER" id="PTHR32204:SF0">
    <property type="entry name" value="ATPASE RAVA"/>
    <property type="match status" value="1"/>
</dbReference>
<accession>A0AAW5UHH2</accession>
<dbReference type="InterPro" id="IPR050513">
    <property type="entry name" value="RavA_ATPases"/>
</dbReference>
<name>A0AAW5UHH2_9BACT</name>
<feature type="region of interest" description="Disordered" evidence="1">
    <location>
        <begin position="195"/>
        <end position="216"/>
    </location>
</feature>
<reference evidence="3" key="1">
    <citation type="submission" date="2022-11" db="EMBL/GenBank/DDBJ databases">
        <title>Genomic repertoires linked with pathogenic potency of arthritogenic Prevotella copri isolated from the gut of rheumatoid arthritis patients.</title>
        <authorList>
            <person name="Nii T."/>
            <person name="Maeda Y."/>
            <person name="Motooka D."/>
            <person name="Naito M."/>
            <person name="Matsumoto Y."/>
            <person name="Ogawa T."/>
            <person name="Oguro-Igashira E."/>
            <person name="Kishikawa T."/>
            <person name="Yamashita M."/>
            <person name="Koizumi S."/>
            <person name="Kurakawa T."/>
            <person name="Okumura R."/>
            <person name="Kayama H."/>
            <person name="Murakami M."/>
            <person name="Sakaguchi T."/>
            <person name="Das B."/>
            <person name="Nakamura S."/>
            <person name="Okada Y."/>
            <person name="Kumanogoh A."/>
            <person name="Takeda K."/>
        </authorList>
    </citation>
    <scope>NUCLEOTIDE SEQUENCE</scope>
    <source>
        <strain evidence="3">H012_8</strain>
    </source>
</reference>
<feature type="domain" description="AAA+ ATPase" evidence="2">
    <location>
        <begin position="32"/>
        <end position="175"/>
    </location>
</feature>
<gene>
    <name evidence="3" type="ORF">ONT23_08965</name>
</gene>
<comment type="caution">
    <text evidence="3">The sequence shown here is derived from an EMBL/GenBank/DDBJ whole genome shotgun (WGS) entry which is preliminary data.</text>
</comment>
<feature type="compositionally biased region" description="Basic and acidic residues" evidence="1">
    <location>
        <begin position="195"/>
        <end position="205"/>
    </location>
</feature>
<dbReference type="AlphaFoldDB" id="A0AAW5UHH2"/>
<dbReference type="SMART" id="SM00382">
    <property type="entry name" value="AAA"/>
    <property type="match status" value="1"/>
</dbReference>